<sequence length="229" mass="24199">MISQGMEMAVHCLQRLSGGKNNGKAGIAVTPANHPGKEVIKSVWRGTNAIPSWSWKGCEGNPVTVEVYTKAARVILSLNGETIGEAVPENCKAVFETVYQPGLLKAAGYDEKGILVESGSLQSSTGANSIHLKAENSKAGKNAVVFIKVDICGENGEVESNADELLTIEAKGAEVLGFGSGRGRSEESFVSCNYTSYYGRALAAVRVTDAGHAKIRVRGTTLAEQEILL</sequence>
<dbReference type="EMBL" id="SRYA01000076">
    <property type="protein sequence ID" value="TGY90965.1"/>
    <property type="molecule type" value="Genomic_DNA"/>
</dbReference>
<organism evidence="1 2">
    <name type="scientific">Petralouisia muris</name>
    <dbReference type="NCBI Taxonomy" id="3032872"/>
    <lineage>
        <taxon>Bacteria</taxon>
        <taxon>Bacillati</taxon>
        <taxon>Bacillota</taxon>
        <taxon>Clostridia</taxon>
        <taxon>Lachnospirales</taxon>
        <taxon>Lachnospiraceae</taxon>
        <taxon>Petralouisia</taxon>
    </lineage>
</organism>
<evidence type="ECO:0000313" key="2">
    <source>
        <dbReference type="Proteomes" id="UP000304953"/>
    </source>
</evidence>
<accession>A0AC61RPR2</accession>
<evidence type="ECO:0000313" key="1">
    <source>
        <dbReference type="EMBL" id="TGY90965.1"/>
    </source>
</evidence>
<comment type="caution">
    <text evidence="1">The sequence shown here is derived from an EMBL/GenBank/DDBJ whole genome shotgun (WGS) entry which is preliminary data.</text>
</comment>
<gene>
    <name evidence="1" type="ORF">E5329_23470</name>
</gene>
<keyword evidence="2" id="KW-1185">Reference proteome</keyword>
<proteinExistence type="predicted"/>
<protein>
    <submittedName>
        <fullName evidence="1">DUF4982 domain-containing protein</fullName>
    </submittedName>
</protein>
<reference evidence="1" key="1">
    <citation type="submission" date="2019-04" db="EMBL/GenBank/DDBJ databases">
        <title>Microbes associate with the intestines of laboratory mice.</title>
        <authorList>
            <person name="Navarre W."/>
            <person name="Wong E."/>
            <person name="Huang K."/>
            <person name="Tropini C."/>
            <person name="Ng K."/>
            <person name="Yu B."/>
        </authorList>
    </citation>
    <scope>NUCLEOTIDE SEQUENCE</scope>
    <source>
        <strain evidence="1">NM01_1-7b</strain>
    </source>
</reference>
<name>A0AC61RPR2_9FIRM</name>
<dbReference type="Proteomes" id="UP000304953">
    <property type="component" value="Unassembled WGS sequence"/>
</dbReference>